<keyword evidence="1" id="KW-0472">Membrane</keyword>
<evidence type="ECO:0000313" key="3">
    <source>
        <dbReference type="EMBL" id="TMM49948.1"/>
    </source>
</evidence>
<evidence type="ECO:0000256" key="1">
    <source>
        <dbReference type="SAM" id="Phobius"/>
    </source>
</evidence>
<keyword evidence="1" id="KW-1133">Transmembrane helix</keyword>
<comment type="caution">
    <text evidence="3">The sequence shown here is derived from an EMBL/GenBank/DDBJ whole genome shotgun (WGS) entry which is preliminary data.</text>
</comment>
<reference evidence="3 4" key="1">
    <citation type="submission" date="2019-05" db="EMBL/GenBank/DDBJ databases">
        <title>Erythrobacter marisflavi sp. nov., isolated from isolated from water of an estuary environment.</title>
        <authorList>
            <person name="Yoon J.-H."/>
        </authorList>
    </citation>
    <scope>NUCLEOTIDE SEQUENCE [LARGE SCALE GENOMIC DNA]</scope>
    <source>
        <strain evidence="3 4">KEM-5</strain>
    </source>
</reference>
<dbReference type="Proteomes" id="UP000309668">
    <property type="component" value="Unassembled WGS sequence"/>
</dbReference>
<dbReference type="Pfam" id="PF07811">
    <property type="entry name" value="TadE"/>
    <property type="match status" value="1"/>
</dbReference>
<proteinExistence type="predicted"/>
<feature type="domain" description="TadE-like" evidence="2">
    <location>
        <begin position="59"/>
        <end position="100"/>
    </location>
</feature>
<dbReference type="AlphaFoldDB" id="A0A5S3P927"/>
<dbReference type="OrthoDB" id="7409794at2"/>
<organism evidence="3 4">
    <name type="scientific">Qipengyuania marisflavi</name>
    <dbReference type="NCBI Taxonomy" id="2486356"/>
    <lineage>
        <taxon>Bacteria</taxon>
        <taxon>Pseudomonadati</taxon>
        <taxon>Pseudomonadota</taxon>
        <taxon>Alphaproteobacteria</taxon>
        <taxon>Sphingomonadales</taxon>
        <taxon>Erythrobacteraceae</taxon>
        <taxon>Qipengyuania</taxon>
    </lineage>
</organism>
<evidence type="ECO:0000259" key="2">
    <source>
        <dbReference type="Pfam" id="PF07811"/>
    </source>
</evidence>
<accession>A0A5S3P927</accession>
<protein>
    <submittedName>
        <fullName evidence="3">Pilus assembly protein</fullName>
    </submittedName>
</protein>
<evidence type="ECO:0000313" key="4">
    <source>
        <dbReference type="Proteomes" id="UP000309668"/>
    </source>
</evidence>
<gene>
    <name evidence="3" type="ORF">FEV51_01750</name>
</gene>
<keyword evidence="4" id="KW-1185">Reference proteome</keyword>
<name>A0A5S3P927_9SPHN</name>
<dbReference type="EMBL" id="VCAO01000001">
    <property type="protein sequence ID" value="TMM49948.1"/>
    <property type="molecule type" value="Genomic_DNA"/>
</dbReference>
<feature type="transmembrane region" description="Helical" evidence="1">
    <location>
        <begin position="61"/>
        <end position="80"/>
    </location>
</feature>
<dbReference type="InterPro" id="IPR012495">
    <property type="entry name" value="TadE-like_dom"/>
</dbReference>
<keyword evidence="1" id="KW-0812">Transmembrane</keyword>
<sequence>MPDDRIAHADIEWRRFGHHSLPCWRIPGYRGRCRRHQSEVGSMIALRTFIARLRDDAHGTVVIETAFVVPILALLALGGFETSRIVSRHSELQAAAAEAAAIVLASTPDEESERDTIEDVVEASTGLIDSKVSLNFKYRCDTTGLLTEDLDSCGSGAVVSEFIIIVMRDTYTPLWTEFGIGSAINYRVQRRVQIS</sequence>